<comment type="caution">
    <text evidence="1">The sequence shown here is derived from an EMBL/GenBank/DDBJ whole genome shotgun (WGS) entry which is preliminary data.</text>
</comment>
<name>A0A8T2UXZ9_CERRI</name>
<dbReference type="Proteomes" id="UP000825935">
    <property type="component" value="Chromosome 4"/>
</dbReference>
<dbReference type="EMBL" id="CM035409">
    <property type="protein sequence ID" value="KAH7438445.1"/>
    <property type="molecule type" value="Genomic_DNA"/>
</dbReference>
<dbReference type="AlphaFoldDB" id="A0A8T2UXZ9"/>
<evidence type="ECO:0000313" key="2">
    <source>
        <dbReference type="Proteomes" id="UP000825935"/>
    </source>
</evidence>
<reference evidence="1" key="1">
    <citation type="submission" date="2021-08" db="EMBL/GenBank/DDBJ databases">
        <title>WGS assembly of Ceratopteris richardii.</title>
        <authorList>
            <person name="Marchant D.B."/>
            <person name="Chen G."/>
            <person name="Jenkins J."/>
            <person name="Shu S."/>
            <person name="Leebens-Mack J."/>
            <person name="Grimwood J."/>
            <person name="Schmutz J."/>
            <person name="Soltis P."/>
            <person name="Soltis D."/>
            <person name="Chen Z.-H."/>
        </authorList>
    </citation>
    <scope>NUCLEOTIDE SEQUENCE</scope>
    <source>
        <strain evidence="1">Whitten #5841</strain>
        <tissue evidence="1">Leaf</tissue>
    </source>
</reference>
<organism evidence="1 2">
    <name type="scientific">Ceratopteris richardii</name>
    <name type="common">Triangle waterfern</name>
    <dbReference type="NCBI Taxonomy" id="49495"/>
    <lineage>
        <taxon>Eukaryota</taxon>
        <taxon>Viridiplantae</taxon>
        <taxon>Streptophyta</taxon>
        <taxon>Embryophyta</taxon>
        <taxon>Tracheophyta</taxon>
        <taxon>Polypodiopsida</taxon>
        <taxon>Polypodiidae</taxon>
        <taxon>Polypodiales</taxon>
        <taxon>Pteridineae</taxon>
        <taxon>Pteridaceae</taxon>
        <taxon>Parkerioideae</taxon>
        <taxon>Ceratopteris</taxon>
    </lineage>
</organism>
<proteinExistence type="predicted"/>
<sequence>MGKDEDMATAEAERQAGLISGRARAEWCHRLLRALLRLAARARRTVPAAGGYVRLVSGMGSSRRLSASAGGSRVRVARLGNKKAFRLRSVTGRLKWRCRWLSPLMLLARLRDTYVNLMLSASGKLATSSESLGGVCFVGSFPSHPFIFPARHHHQHRHANYHHGHPLPSNVLLTK</sequence>
<accession>A0A8T2UXZ9</accession>
<dbReference type="OrthoDB" id="764584at2759"/>
<evidence type="ECO:0000313" key="1">
    <source>
        <dbReference type="EMBL" id="KAH7438445.1"/>
    </source>
</evidence>
<protein>
    <submittedName>
        <fullName evidence="1">Uncharacterized protein</fullName>
    </submittedName>
</protein>
<gene>
    <name evidence="1" type="ORF">KP509_04G015200</name>
</gene>
<keyword evidence="2" id="KW-1185">Reference proteome</keyword>